<dbReference type="Pfam" id="PF08450">
    <property type="entry name" value="SGL"/>
    <property type="match status" value="1"/>
</dbReference>
<evidence type="ECO:0000313" key="4">
    <source>
        <dbReference type="Proteomes" id="UP001595711"/>
    </source>
</evidence>
<gene>
    <name evidence="3" type="ORF">ACFOOQ_11930</name>
</gene>
<reference evidence="4" key="1">
    <citation type="journal article" date="2019" name="Int. J. Syst. Evol. Microbiol.">
        <title>The Global Catalogue of Microorganisms (GCM) 10K type strain sequencing project: providing services to taxonomists for standard genome sequencing and annotation.</title>
        <authorList>
            <consortium name="The Broad Institute Genomics Platform"/>
            <consortium name="The Broad Institute Genome Sequencing Center for Infectious Disease"/>
            <person name="Wu L."/>
            <person name="Ma J."/>
        </authorList>
    </citation>
    <scope>NUCLEOTIDE SEQUENCE [LARGE SCALE GENOMIC DNA]</scope>
    <source>
        <strain evidence="4">KCTC 42182</strain>
    </source>
</reference>
<name>A0ABV7VHL2_9PROT</name>
<sequence length="292" mass="31047">MGGTTSIFSDTVCALGEGPAAHPALGRLFWFDILGRRLLEQPFASGHTTVHDLPVMASVMAVVDDHTQLIAAENGLYLRDVASGRLSLHAALEADNPATRSNDGRVHPCGALWIGTMGKRAETGAGALYWFFRGELRRLFSDISIINSIAFSPDGSAAWFADTALGIIWRIATDPVTGLPQGERQVFATIPAGEGGPDGSVMDADGLLWNARWGGGCLDVYAPDGRRIRSVSIPTRQPSCPAFIGPNADRMAVTTATEGYDNAALAADPQAGRTFLLTETVRGRFDPPVRLA</sequence>
<comment type="similarity">
    <text evidence="1">Belongs to the SMP-30/CGR1 family.</text>
</comment>
<dbReference type="PRINTS" id="PR01790">
    <property type="entry name" value="SMP30FAMILY"/>
</dbReference>
<dbReference type="SUPFAM" id="SSF63829">
    <property type="entry name" value="Calcium-dependent phosphotriesterase"/>
    <property type="match status" value="1"/>
</dbReference>
<keyword evidence="4" id="KW-1185">Reference proteome</keyword>
<dbReference type="RefSeq" id="WP_379726529.1">
    <property type="nucleotide sequence ID" value="NZ_JBHRYJ010000002.1"/>
</dbReference>
<dbReference type="GO" id="GO:0016787">
    <property type="term" value="F:hydrolase activity"/>
    <property type="evidence" value="ECO:0007669"/>
    <property type="project" value="UniProtKB-KW"/>
</dbReference>
<dbReference type="EMBL" id="JBHRYJ010000002">
    <property type="protein sequence ID" value="MFC3676257.1"/>
    <property type="molecule type" value="Genomic_DNA"/>
</dbReference>
<evidence type="ECO:0000313" key="3">
    <source>
        <dbReference type="EMBL" id="MFC3676257.1"/>
    </source>
</evidence>
<feature type="domain" description="SMP-30/Gluconolactonase/LRE-like region" evidence="2">
    <location>
        <begin position="15"/>
        <end position="257"/>
    </location>
</feature>
<accession>A0ABV7VHL2</accession>
<dbReference type="EC" id="3.1.1.99" evidence="3"/>
<dbReference type="Proteomes" id="UP001595711">
    <property type="component" value="Unassembled WGS sequence"/>
</dbReference>
<evidence type="ECO:0000259" key="2">
    <source>
        <dbReference type="Pfam" id="PF08450"/>
    </source>
</evidence>
<dbReference type="PANTHER" id="PTHR10907:SF47">
    <property type="entry name" value="REGUCALCIN"/>
    <property type="match status" value="1"/>
</dbReference>
<dbReference type="PANTHER" id="PTHR10907">
    <property type="entry name" value="REGUCALCIN"/>
    <property type="match status" value="1"/>
</dbReference>
<proteinExistence type="inferred from homology"/>
<comment type="caution">
    <text evidence="3">The sequence shown here is derived from an EMBL/GenBank/DDBJ whole genome shotgun (WGS) entry which is preliminary data.</text>
</comment>
<organism evidence="3 4">
    <name type="scientific">Ferrovibrio xuzhouensis</name>
    <dbReference type="NCBI Taxonomy" id="1576914"/>
    <lineage>
        <taxon>Bacteria</taxon>
        <taxon>Pseudomonadati</taxon>
        <taxon>Pseudomonadota</taxon>
        <taxon>Alphaproteobacteria</taxon>
        <taxon>Rhodospirillales</taxon>
        <taxon>Rhodospirillaceae</taxon>
        <taxon>Ferrovibrio</taxon>
    </lineage>
</organism>
<keyword evidence="3" id="KW-0378">Hydrolase</keyword>
<dbReference type="InterPro" id="IPR013658">
    <property type="entry name" value="SGL"/>
</dbReference>
<dbReference type="InterPro" id="IPR011042">
    <property type="entry name" value="6-blade_b-propeller_TolB-like"/>
</dbReference>
<evidence type="ECO:0000256" key="1">
    <source>
        <dbReference type="ARBA" id="ARBA00008853"/>
    </source>
</evidence>
<dbReference type="Gene3D" id="2.120.10.30">
    <property type="entry name" value="TolB, C-terminal domain"/>
    <property type="match status" value="1"/>
</dbReference>
<protein>
    <submittedName>
        <fullName evidence="3">SMP-30/gluconolactonase/LRE family protein</fullName>
        <ecNumber evidence="3">3.1.1.99</ecNumber>
    </submittedName>
</protein>
<dbReference type="InterPro" id="IPR005511">
    <property type="entry name" value="SMP-30"/>
</dbReference>